<keyword evidence="2" id="KW-0732">Signal</keyword>
<keyword evidence="4" id="KW-1185">Reference proteome</keyword>
<evidence type="ECO:0000313" key="4">
    <source>
        <dbReference type="Proteomes" id="UP000192534"/>
    </source>
</evidence>
<reference evidence="3 4" key="1">
    <citation type="submission" date="2016-12" db="EMBL/GenBank/DDBJ databases">
        <title>The new phylogeny of genus Mycobacterium.</title>
        <authorList>
            <person name="Tortoli E."/>
            <person name="Trovato A."/>
            <person name="Cirillo D.M."/>
        </authorList>
    </citation>
    <scope>NUCLEOTIDE SEQUENCE [LARGE SCALE GENOMIC DNA]</scope>
    <source>
        <strain evidence="3 4">DSM 44223</strain>
    </source>
</reference>
<feature type="compositionally biased region" description="Low complexity" evidence="1">
    <location>
        <begin position="52"/>
        <end position="63"/>
    </location>
</feature>
<name>A0A1X0J5C2_MYCRH</name>
<feature type="chain" id="PRO_5039609648" evidence="2">
    <location>
        <begin position="30"/>
        <end position="101"/>
    </location>
</feature>
<dbReference type="EMBL" id="MVIH01000001">
    <property type="protein sequence ID" value="ORB57190.1"/>
    <property type="molecule type" value="Genomic_DNA"/>
</dbReference>
<dbReference type="Proteomes" id="UP000192534">
    <property type="component" value="Unassembled WGS sequence"/>
</dbReference>
<protein>
    <submittedName>
        <fullName evidence="3">Uncharacterized protein</fullName>
    </submittedName>
</protein>
<evidence type="ECO:0000256" key="1">
    <source>
        <dbReference type="SAM" id="MobiDB-lite"/>
    </source>
</evidence>
<feature type="compositionally biased region" description="Polar residues" evidence="1">
    <location>
        <begin position="90"/>
        <end position="101"/>
    </location>
</feature>
<feature type="region of interest" description="Disordered" evidence="1">
    <location>
        <begin position="32"/>
        <end position="101"/>
    </location>
</feature>
<evidence type="ECO:0000256" key="2">
    <source>
        <dbReference type="SAM" id="SignalP"/>
    </source>
</evidence>
<comment type="caution">
    <text evidence="3">The sequence shown here is derived from an EMBL/GenBank/DDBJ whole genome shotgun (WGS) entry which is preliminary data.</text>
</comment>
<feature type="signal peptide" evidence="2">
    <location>
        <begin position="1"/>
        <end position="29"/>
    </location>
</feature>
<accession>A0A1X0J5C2</accession>
<organism evidence="3 4">
    <name type="scientific">Mycolicibacterium rhodesiae</name>
    <name type="common">Mycobacterium rhodesiae</name>
    <dbReference type="NCBI Taxonomy" id="36814"/>
    <lineage>
        <taxon>Bacteria</taxon>
        <taxon>Bacillati</taxon>
        <taxon>Actinomycetota</taxon>
        <taxon>Actinomycetes</taxon>
        <taxon>Mycobacteriales</taxon>
        <taxon>Mycobacteriaceae</taxon>
        <taxon>Mycolicibacterium</taxon>
    </lineage>
</organism>
<gene>
    <name evidence="3" type="ORF">BST42_01945</name>
</gene>
<proteinExistence type="predicted"/>
<evidence type="ECO:0000313" key="3">
    <source>
        <dbReference type="EMBL" id="ORB57190.1"/>
    </source>
</evidence>
<dbReference type="AlphaFoldDB" id="A0A1X0J5C2"/>
<feature type="compositionally biased region" description="Gly residues" evidence="1">
    <location>
        <begin position="64"/>
        <end position="80"/>
    </location>
</feature>
<sequence>MKVRKHSGVPRLLGAFLAAGALTFSAALAGNAAAHPGHDHGSDSGDSGSGSGSTDSSAKRGAAGTRGGAGAGAATGGGTGSKPICPDTGVPTTAACNSQSR</sequence>
<dbReference type="RefSeq" id="WP_083116859.1">
    <property type="nucleotide sequence ID" value="NZ_JACKUO010000025.1"/>
</dbReference>